<reference evidence="1 2" key="1">
    <citation type="submission" date="2015-05" db="EMBL/GenBank/DDBJ databases">
        <title>Draft genome sequence of Microvirga vignae strain BR3299, a novel nitrogen fixing bacteria isolated from Brazil semi-aired region.</title>
        <authorList>
            <person name="Zilli J.E."/>
            <person name="Passos S.R."/>
            <person name="Leite J."/>
            <person name="Baldani J.I."/>
            <person name="Xavier G.R."/>
            <person name="Rumjaneck N.G."/>
            <person name="Simoes-Araujo J.L."/>
        </authorList>
    </citation>
    <scope>NUCLEOTIDE SEQUENCE [LARGE SCALE GENOMIC DNA]</scope>
    <source>
        <strain evidence="1 2">BR3299</strain>
    </source>
</reference>
<organism evidence="1 2">
    <name type="scientific">Microvirga vignae</name>
    <dbReference type="NCBI Taxonomy" id="1225564"/>
    <lineage>
        <taxon>Bacteria</taxon>
        <taxon>Pseudomonadati</taxon>
        <taxon>Pseudomonadota</taxon>
        <taxon>Alphaproteobacteria</taxon>
        <taxon>Hyphomicrobiales</taxon>
        <taxon>Methylobacteriaceae</taxon>
        <taxon>Microvirga</taxon>
    </lineage>
</organism>
<evidence type="ECO:0000313" key="1">
    <source>
        <dbReference type="EMBL" id="KLK93674.1"/>
    </source>
</evidence>
<dbReference type="EMBL" id="LCYG01000018">
    <property type="protein sequence ID" value="KLK93674.1"/>
    <property type="molecule type" value="Genomic_DNA"/>
</dbReference>
<keyword evidence="2" id="KW-1185">Reference proteome</keyword>
<accession>A0A0H1RF10</accession>
<name>A0A0H1RF10_9HYPH</name>
<dbReference type="AlphaFoldDB" id="A0A0H1RF10"/>
<proteinExistence type="predicted"/>
<dbReference type="PATRIC" id="fig|1225564.3.peg.2009"/>
<evidence type="ECO:0000313" key="2">
    <source>
        <dbReference type="Proteomes" id="UP000035489"/>
    </source>
</evidence>
<sequence>MLEEGTFDERDIRILSHILKCCIRLDDTQPDGLRVSMNGKQFSRLVGIRRSFIEEQRQRLFDSLHKFDPKPKKAT</sequence>
<dbReference type="Proteomes" id="UP000035489">
    <property type="component" value="Unassembled WGS sequence"/>
</dbReference>
<gene>
    <name evidence="1" type="ORF">AA309_07410</name>
</gene>
<comment type="caution">
    <text evidence="1">The sequence shown here is derived from an EMBL/GenBank/DDBJ whole genome shotgun (WGS) entry which is preliminary data.</text>
</comment>
<protein>
    <submittedName>
        <fullName evidence="1">Uncharacterized protein</fullName>
    </submittedName>
</protein>
<dbReference type="STRING" id="1225564.AA309_07410"/>